<proteinExistence type="inferred from homology"/>
<name>A0A6J0BQ64_NEOLC</name>
<dbReference type="AlphaFoldDB" id="A0A6J0BQ64"/>
<dbReference type="GeneID" id="107222141"/>
<accession>A0A6J0BQ64</accession>
<dbReference type="InterPro" id="IPR036188">
    <property type="entry name" value="FAD/NAD-bd_sf"/>
</dbReference>
<evidence type="ECO:0000256" key="6">
    <source>
        <dbReference type="ARBA" id="ARBA00037941"/>
    </source>
</evidence>
<dbReference type="SUPFAM" id="SSF51905">
    <property type="entry name" value="FAD/NAD(P)-binding domain"/>
    <property type="match status" value="1"/>
</dbReference>
<comment type="similarity">
    <text evidence="6">Belongs to the L2HGDH family.</text>
</comment>
<dbReference type="PANTHER" id="PTHR43104:SF2">
    <property type="entry name" value="L-2-HYDROXYGLUTARATE DEHYDROGENASE, MITOCHONDRIAL"/>
    <property type="match status" value="1"/>
</dbReference>
<protein>
    <recommendedName>
        <fullName evidence="8">L-2-hydroxyglutarate dehydrogenase, mitochondrial</fullName>
        <ecNumber evidence="7">1.1.99.2</ecNumber>
    </recommendedName>
</protein>
<evidence type="ECO:0000256" key="4">
    <source>
        <dbReference type="ARBA" id="ARBA00023002"/>
    </source>
</evidence>
<sequence length="447" mass="49149">MSASFLIRLSARKPARQLAKLYSTSGTSLEHPDTFDLVIVGGGIVGCATGREMLTRHPGMKIAIVEKEKDLAMHQTGHNSGVVHAGIYYAPGSLKAKLCVEGAKLSYDYFDKHDVPYKKVGKLIVAKDEKEAVRIDELFDRGTKNNVPDLEVVGKDRIKDFQTNIQGEKALWSPWTGIVDWGAVCKVFGDEFKKMGGEIFLNSEVTGFTEMIESKGTLGKLMPMVVHTKNNKHIPTRFALTCAGLHSDRVAKLTGCDVNPRIVPFRGEYFRMSDTTKSLVTTNVYPVPDARFPFLGVHFTPRMSGDVWIGPNAVLALSREGYSWTQVNLRDCIEMATFPGLYKLCFKYALPGAMEMIKSVFPSLIVKDLQKTLPGITGKDILSDKAGVRAQALNNKGELVDDFVFDGGEGSIGSRVIHCRNAPSPAATSSMAIAKYISDKLENDFKL</sequence>
<dbReference type="InParanoid" id="A0A6J0BQ64"/>
<dbReference type="FunCoup" id="A0A6J0BQ64">
    <property type="interactions" value="846"/>
</dbReference>
<reference evidence="11" key="1">
    <citation type="submission" date="2025-08" db="UniProtKB">
        <authorList>
            <consortium name="RefSeq"/>
        </authorList>
    </citation>
    <scope>IDENTIFICATION</scope>
    <source>
        <tissue evidence="11">Thorax and Abdomen</tissue>
    </source>
</reference>
<evidence type="ECO:0000313" key="10">
    <source>
        <dbReference type="Proteomes" id="UP000829291"/>
    </source>
</evidence>
<gene>
    <name evidence="11" type="primary">LOC107222141</name>
</gene>
<dbReference type="EC" id="1.1.99.2" evidence="7"/>
<dbReference type="PANTHER" id="PTHR43104">
    <property type="entry name" value="L-2-HYDROXYGLUTARATE DEHYDROGENASE, MITOCHONDRIAL"/>
    <property type="match status" value="1"/>
</dbReference>
<evidence type="ECO:0000256" key="2">
    <source>
        <dbReference type="ARBA" id="ARBA00022630"/>
    </source>
</evidence>
<evidence type="ECO:0000313" key="11">
    <source>
        <dbReference type="RefSeq" id="XP_015516861.1"/>
    </source>
</evidence>
<dbReference type="OrthoDB" id="498204at2759"/>
<evidence type="ECO:0000256" key="1">
    <source>
        <dbReference type="ARBA" id="ARBA00001974"/>
    </source>
</evidence>
<dbReference type="Proteomes" id="UP000829291">
    <property type="component" value="Chromosome 3"/>
</dbReference>
<evidence type="ECO:0000256" key="5">
    <source>
        <dbReference type="ARBA" id="ARBA00036066"/>
    </source>
</evidence>
<evidence type="ECO:0000256" key="3">
    <source>
        <dbReference type="ARBA" id="ARBA00022827"/>
    </source>
</evidence>
<dbReference type="GO" id="GO:0047545">
    <property type="term" value="F:(S)-2-hydroxyglutarate dehydrogenase activity"/>
    <property type="evidence" value="ECO:0007669"/>
    <property type="project" value="UniProtKB-EC"/>
</dbReference>
<evidence type="ECO:0000256" key="8">
    <source>
        <dbReference type="ARBA" id="ARBA00041137"/>
    </source>
</evidence>
<keyword evidence="10" id="KW-1185">Reference proteome</keyword>
<evidence type="ECO:0000256" key="7">
    <source>
        <dbReference type="ARBA" id="ARBA00038878"/>
    </source>
</evidence>
<dbReference type="Pfam" id="PF01266">
    <property type="entry name" value="DAO"/>
    <property type="match status" value="1"/>
</dbReference>
<dbReference type="KEGG" id="nlo:107222141"/>
<feature type="domain" description="FAD dependent oxidoreductase" evidence="9">
    <location>
        <begin position="36"/>
        <end position="439"/>
    </location>
</feature>
<dbReference type="Gene3D" id="3.50.50.60">
    <property type="entry name" value="FAD/NAD(P)-binding domain"/>
    <property type="match status" value="1"/>
</dbReference>
<dbReference type="InterPro" id="IPR006076">
    <property type="entry name" value="FAD-dep_OxRdtase"/>
</dbReference>
<dbReference type="CTD" id="79944"/>
<dbReference type="NCBIfam" id="NF008726">
    <property type="entry name" value="PRK11728.1"/>
    <property type="match status" value="1"/>
</dbReference>
<keyword evidence="2" id="KW-0285">Flavoprotein</keyword>
<dbReference type="RefSeq" id="XP_015516861.1">
    <property type="nucleotide sequence ID" value="XM_015661375.2"/>
</dbReference>
<evidence type="ECO:0000259" key="9">
    <source>
        <dbReference type="Pfam" id="PF01266"/>
    </source>
</evidence>
<keyword evidence="4" id="KW-0560">Oxidoreductase</keyword>
<dbReference type="Gene3D" id="3.30.9.10">
    <property type="entry name" value="D-Amino Acid Oxidase, subunit A, domain 2"/>
    <property type="match status" value="1"/>
</dbReference>
<comment type="cofactor">
    <cofactor evidence="1">
        <name>FAD</name>
        <dbReference type="ChEBI" id="CHEBI:57692"/>
    </cofactor>
</comment>
<organism evidence="11">
    <name type="scientific">Neodiprion lecontei</name>
    <name type="common">Redheaded pine sawfly</name>
    <dbReference type="NCBI Taxonomy" id="441921"/>
    <lineage>
        <taxon>Eukaryota</taxon>
        <taxon>Metazoa</taxon>
        <taxon>Ecdysozoa</taxon>
        <taxon>Arthropoda</taxon>
        <taxon>Hexapoda</taxon>
        <taxon>Insecta</taxon>
        <taxon>Pterygota</taxon>
        <taxon>Neoptera</taxon>
        <taxon>Endopterygota</taxon>
        <taxon>Hymenoptera</taxon>
        <taxon>Tenthredinoidea</taxon>
        <taxon>Diprionidae</taxon>
        <taxon>Diprioninae</taxon>
        <taxon>Neodiprion</taxon>
    </lineage>
</organism>
<keyword evidence="3" id="KW-0274">FAD</keyword>
<comment type="catalytic activity">
    <reaction evidence="5">
        <text>(S)-2-hydroxyglutarate + A = 2-oxoglutarate + AH2</text>
        <dbReference type="Rhea" id="RHEA:21252"/>
        <dbReference type="ChEBI" id="CHEBI:13193"/>
        <dbReference type="ChEBI" id="CHEBI:16782"/>
        <dbReference type="ChEBI" id="CHEBI:16810"/>
        <dbReference type="ChEBI" id="CHEBI:17499"/>
        <dbReference type="EC" id="1.1.99.2"/>
    </reaction>
</comment>